<dbReference type="FunFam" id="2.40.50.140:FF:000119">
    <property type="entry name" value="Protection of telomeres 1 homolog"/>
    <property type="match status" value="1"/>
</dbReference>
<evidence type="ECO:0000259" key="10">
    <source>
        <dbReference type="SMART" id="SM00976"/>
    </source>
</evidence>
<name>A0A672FG55_SALFA</name>
<dbReference type="Gene3D" id="2.40.50.140">
    <property type="entry name" value="Nucleic acid-binding proteins"/>
    <property type="match status" value="2"/>
</dbReference>
<reference evidence="11" key="1">
    <citation type="submission" date="2019-06" db="EMBL/GenBank/DDBJ databases">
        <authorList>
            <consortium name="Wellcome Sanger Institute Data Sharing"/>
        </authorList>
    </citation>
    <scope>NUCLEOTIDE SEQUENCE [LARGE SCALE GENOMIC DNA]</scope>
</reference>
<organism evidence="11 12">
    <name type="scientific">Salarias fasciatus</name>
    <name type="common">Jewelled blenny</name>
    <name type="synonym">Blennius fasciatus</name>
    <dbReference type="NCBI Taxonomy" id="181472"/>
    <lineage>
        <taxon>Eukaryota</taxon>
        <taxon>Metazoa</taxon>
        <taxon>Chordata</taxon>
        <taxon>Craniata</taxon>
        <taxon>Vertebrata</taxon>
        <taxon>Euteleostomi</taxon>
        <taxon>Actinopterygii</taxon>
        <taxon>Neopterygii</taxon>
        <taxon>Teleostei</taxon>
        <taxon>Neoteleostei</taxon>
        <taxon>Acanthomorphata</taxon>
        <taxon>Ovalentaria</taxon>
        <taxon>Blenniimorphae</taxon>
        <taxon>Blenniiformes</taxon>
        <taxon>Blennioidei</taxon>
        <taxon>Blenniidae</taxon>
        <taxon>Salariinae</taxon>
        <taxon>Salarias</taxon>
    </lineage>
</organism>
<dbReference type="GO" id="GO:0000783">
    <property type="term" value="C:nuclear telomere cap complex"/>
    <property type="evidence" value="ECO:0007669"/>
    <property type="project" value="TreeGrafter"/>
</dbReference>
<dbReference type="InterPro" id="IPR011564">
    <property type="entry name" value="Telomer_end-bd_POT1/Cdc13"/>
</dbReference>
<evidence type="ECO:0000313" key="12">
    <source>
        <dbReference type="Proteomes" id="UP000472267"/>
    </source>
</evidence>
<evidence type="ECO:0000256" key="9">
    <source>
        <dbReference type="ARBA" id="ARBA00084040"/>
    </source>
</evidence>
<accession>A0A672FG55</accession>
<keyword evidence="8" id="KW-0539">Nucleus</keyword>
<dbReference type="AlphaFoldDB" id="A0A672FG55"/>
<dbReference type="PANTHER" id="PTHR14513">
    <property type="entry name" value="PROTECTION OF TELOMERES 1"/>
    <property type="match status" value="1"/>
</dbReference>
<proteinExistence type="inferred from homology"/>
<dbReference type="GO" id="GO:0032210">
    <property type="term" value="P:regulation of telomere maintenance via telomerase"/>
    <property type="evidence" value="ECO:0007669"/>
    <property type="project" value="TreeGrafter"/>
</dbReference>
<dbReference type="GO" id="GO:0016233">
    <property type="term" value="P:telomere capping"/>
    <property type="evidence" value="ECO:0007669"/>
    <property type="project" value="TreeGrafter"/>
</dbReference>
<dbReference type="PANTHER" id="PTHR14513:SF0">
    <property type="entry name" value="PROTECTION OF TELOMERES PROTEIN 1"/>
    <property type="match status" value="1"/>
</dbReference>
<keyword evidence="6" id="KW-0779">Telomere</keyword>
<keyword evidence="7" id="KW-0238">DNA-binding</keyword>
<keyword evidence="5" id="KW-0158">Chromosome</keyword>
<keyword evidence="12" id="KW-1185">Reference proteome</keyword>
<dbReference type="GO" id="GO:0098505">
    <property type="term" value="F:G-rich strand telomeric DNA binding"/>
    <property type="evidence" value="ECO:0007669"/>
    <property type="project" value="TreeGrafter"/>
</dbReference>
<evidence type="ECO:0000256" key="6">
    <source>
        <dbReference type="ARBA" id="ARBA00022895"/>
    </source>
</evidence>
<dbReference type="GO" id="GO:0005654">
    <property type="term" value="C:nucleoplasm"/>
    <property type="evidence" value="ECO:0007669"/>
    <property type="project" value="UniProtKB-ARBA"/>
</dbReference>
<evidence type="ECO:0000256" key="8">
    <source>
        <dbReference type="ARBA" id="ARBA00023242"/>
    </source>
</evidence>
<evidence type="ECO:0000256" key="2">
    <source>
        <dbReference type="ARBA" id="ARBA00004574"/>
    </source>
</evidence>
<dbReference type="CDD" id="cd04498">
    <property type="entry name" value="hPOT1_OB2"/>
    <property type="match status" value="1"/>
</dbReference>
<dbReference type="InterPro" id="IPR032042">
    <property type="entry name" value="POT1PC"/>
</dbReference>
<dbReference type="InterPro" id="IPR012340">
    <property type="entry name" value="NA-bd_OB-fold"/>
</dbReference>
<protein>
    <recommendedName>
        <fullName evidence="4">Protection of telomeres protein 1</fullName>
    </recommendedName>
    <alternativeName>
        <fullName evidence="9">POT1-like telomere end-binding protein</fullName>
    </alternativeName>
</protein>
<evidence type="ECO:0000256" key="7">
    <source>
        <dbReference type="ARBA" id="ARBA00023125"/>
    </source>
</evidence>
<dbReference type="SUPFAM" id="SSF50249">
    <property type="entry name" value="Nucleic acid-binding proteins"/>
    <property type="match status" value="2"/>
</dbReference>
<comment type="similarity">
    <text evidence="3">Belongs to the telombin family.</text>
</comment>
<evidence type="ECO:0000256" key="3">
    <source>
        <dbReference type="ARBA" id="ARBA00008442"/>
    </source>
</evidence>
<sequence length="327" mass="35913">MPTPKYMYVRLDELKAAAASVNVYGVVVFFKQPFRSRGTDWCSSLKIVDQSNKKVGCTLFCEKLEDHPQIFKNGDIIRMHRVKTQLYNGAITLVNTFGFSAVTFDGAPGSAVEPRTSSRSFHFDQDDRRRVEELRSWAGGQAALPRDAAAVPLSSVRPRAFFDLTCQLLAKAPMDTTCTLLRVWDGTRCPHPQVEVMVEPHAVEGPASFSKDKESLVANVFVYDNHVESARALKPGDFLRIYNLRALQGSSKGPGLATEPSEAGGPLIFHLHGGTSYGRGIRVLSENCPDVQELKRYSMGPRLDQDQAPVLIGPPGTGSGIRTCSLL</sequence>
<dbReference type="Proteomes" id="UP000472267">
    <property type="component" value="Chromosome 7"/>
</dbReference>
<dbReference type="FunFam" id="2.40.50.140:FF:000138">
    <property type="entry name" value="Protection of telomeres 1 homolog"/>
    <property type="match status" value="1"/>
</dbReference>
<dbReference type="CDD" id="cd04497">
    <property type="entry name" value="hPOT1_OB1_like"/>
    <property type="match status" value="1"/>
</dbReference>
<dbReference type="GO" id="GO:0010521">
    <property type="term" value="F:telomerase inhibitor activity"/>
    <property type="evidence" value="ECO:0007669"/>
    <property type="project" value="TreeGrafter"/>
</dbReference>
<comment type="subcellular location">
    <subcellularLocation>
        <location evidence="2">Chromosome</location>
        <location evidence="2">Telomere</location>
    </subcellularLocation>
    <subcellularLocation>
        <location evidence="1">Nucleus</location>
    </subcellularLocation>
</comment>
<evidence type="ECO:0000256" key="4">
    <source>
        <dbReference type="ARBA" id="ARBA00015253"/>
    </source>
</evidence>
<evidence type="ECO:0000256" key="1">
    <source>
        <dbReference type="ARBA" id="ARBA00004123"/>
    </source>
</evidence>
<dbReference type="Pfam" id="PF16686">
    <property type="entry name" value="POT1PC"/>
    <property type="match status" value="1"/>
</dbReference>
<reference evidence="11" key="2">
    <citation type="submission" date="2025-08" db="UniProtKB">
        <authorList>
            <consortium name="Ensembl"/>
        </authorList>
    </citation>
    <scope>IDENTIFICATION</scope>
</reference>
<evidence type="ECO:0000313" key="11">
    <source>
        <dbReference type="Ensembl" id="ENSSFAP00005004752.1"/>
    </source>
</evidence>
<dbReference type="Ensembl" id="ENSSFAT00005005047.1">
    <property type="protein sequence ID" value="ENSSFAP00005004752.1"/>
    <property type="gene ID" value="ENSSFAG00005003104.1"/>
</dbReference>
<reference evidence="11" key="3">
    <citation type="submission" date="2025-09" db="UniProtKB">
        <authorList>
            <consortium name="Ensembl"/>
        </authorList>
    </citation>
    <scope>IDENTIFICATION</scope>
</reference>
<dbReference type="InterPro" id="IPR028389">
    <property type="entry name" value="POT1"/>
</dbReference>
<dbReference type="Pfam" id="PF02765">
    <property type="entry name" value="POT1"/>
    <property type="match status" value="1"/>
</dbReference>
<evidence type="ECO:0000256" key="5">
    <source>
        <dbReference type="ARBA" id="ARBA00022454"/>
    </source>
</evidence>
<dbReference type="SMART" id="SM00976">
    <property type="entry name" value="Telo_bind"/>
    <property type="match status" value="1"/>
</dbReference>
<feature type="domain" description="Telomeric single stranded DNA binding POT1/Cdc13" evidence="10">
    <location>
        <begin position="8"/>
        <end position="139"/>
    </location>
</feature>
<dbReference type="OMA" id="LTIDIMV"/>
<dbReference type="InParanoid" id="A0A672FG55"/>